<name>A0AAF3EM10_9BILA</name>
<accession>A0AAF3EM10</accession>
<keyword evidence="1" id="KW-1185">Reference proteome</keyword>
<dbReference type="WBParaSite" id="MBELARI_LOCUS14964">
    <property type="protein sequence ID" value="MBELARI_LOCUS14964"/>
    <property type="gene ID" value="MBELARI_LOCUS14964"/>
</dbReference>
<organism evidence="1 2">
    <name type="scientific">Mesorhabditis belari</name>
    <dbReference type="NCBI Taxonomy" id="2138241"/>
    <lineage>
        <taxon>Eukaryota</taxon>
        <taxon>Metazoa</taxon>
        <taxon>Ecdysozoa</taxon>
        <taxon>Nematoda</taxon>
        <taxon>Chromadorea</taxon>
        <taxon>Rhabditida</taxon>
        <taxon>Rhabditina</taxon>
        <taxon>Rhabditomorpha</taxon>
        <taxon>Rhabditoidea</taxon>
        <taxon>Rhabditidae</taxon>
        <taxon>Mesorhabditinae</taxon>
        <taxon>Mesorhabditis</taxon>
    </lineage>
</organism>
<protein>
    <submittedName>
        <fullName evidence="2">Uncharacterized protein</fullName>
    </submittedName>
</protein>
<dbReference type="AlphaFoldDB" id="A0AAF3EM10"/>
<dbReference type="Proteomes" id="UP000887575">
    <property type="component" value="Unassembled WGS sequence"/>
</dbReference>
<evidence type="ECO:0000313" key="2">
    <source>
        <dbReference type="WBParaSite" id="MBELARI_LOCUS14964"/>
    </source>
</evidence>
<evidence type="ECO:0000313" key="1">
    <source>
        <dbReference type="Proteomes" id="UP000887575"/>
    </source>
</evidence>
<proteinExistence type="predicted"/>
<sequence>MRNGWNGITATTLEEEIPSVERAQLDAMRASVENGRFEKEIKHNEEPFDEAIFRRLNAILNLSSSPRRLTQIDATKSDPFQFNLSLENIWFQCPWSNEVIISPEKADRDKTVGNLLRDFINHFSKYQNVGNFLVIGITMLSMYNKCYRLDDLLKKVENDFIVECTDGGFYQYIGFDDALIEEALLYGYRHKALPGFDIHFELYKFHRSLIFKKFDKR</sequence>
<reference evidence="2" key="1">
    <citation type="submission" date="2024-02" db="UniProtKB">
        <authorList>
            <consortium name="WormBaseParasite"/>
        </authorList>
    </citation>
    <scope>IDENTIFICATION</scope>
</reference>